<dbReference type="EMBL" id="MCFC01000003">
    <property type="protein sequence ID" value="ORY34304.1"/>
    <property type="molecule type" value="Genomic_DNA"/>
</dbReference>
<dbReference type="Gene3D" id="3.20.170.20">
    <property type="entry name" value="Protein of unknown function DUF952"/>
    <property type="match status" value="1"/>
</dbReference>
<evidence type="ECO:0008006" key="3">
    <source>
        <dbReference type="Google" id="ProtNLM"/>
    </source>
</evidence>
<dbReference type="InterPro" id="IPR009297">
    <property type="entry name" value="DUF952"/>
</dbReference>
<evidence type="ECO:0000313" key="2">
    <source>
        <dbReference type="Proteomes" id="UP000193986"/>
    </source>
</evidence>
<evidence type="ECO:0000313" key="1">
    <source>
        <dbReference type="EMBL" id="ORY34304.1"/>
    </source>
</evidence>
<name>A0A1Y2BHN1_9TREE</name>
<proteinExistence type="predicted"/>
<dbReference type="Pfam" id="PF06108">
    <property type="entry name" value="DUF952"/>
    <property type="match status" value="1"/>
</dbReference>
<accession>A0A1Y2BHN1</accession>
<dbReference type="Proteomes" id="UP000193986">
    <property type="component" value="Unassembled WGS sequence"/>
</dbReference>
<dbReference type="STRING" id="71784.A0A1Y2BHN1"/>
<reference evidence="1 2" key="1">
    <citation type="submission" date="2016-07" db="EMBL/GenBank/DDBJ databases">
        <title>Pervasive Adenine N6-methylation of Active Genes in Fungi.</title>
        <authorList>
            <consortium name="DOE Joint Genome Institute"/>
            <person name="Mondo S.J."/>
            <person name="Dannebaum R.O."/>
            <person name="Kuo R.C."/>
            <person name="Labutti K."/>
            <person name="Haridas S."/>
            <person name="Kuo A."/>
            <person name="Salamov A."/>
            <person name="Ahrendt S.R."/>
            <person name="Lipzen A."/>
            <person name="Sullivan W."/>
            <person name="Andreopoulos W.B."/>
            <person name="Clum A."/>
            <person name="Lindquist E."/>
            <person name="Daum C."/>
            <person name="Ramamoorthy G.K."/>
            <person name="Gryganskyi A."/>
            <person name="Culley D."/>
            <person name="Magnuson J.K."/>
            <person name="James T.Y."/>
            <person name="O'Malley M.A."/>
            <person name="Stajich J.E."/>
            <person name="Spatafora J.W."/>
            <person name="Visel A."/>
            <person name="Grigoriev I.V."/>
        </authorList>
    </citation>
    <scope>NUCLEOTIDE SEQUENCE [LARGE SCALE GENOMIC DNA]</scope>
    <source>
        <strain evidence="1 2">68-887.2</strain>
    </source>
</reference>
<dbReference type="OrthoDB" id="3335358at2759"/>
<dbReference type="SUPFAM" id="SSF56399">
    <property type="entry name" value="ADP-ribosylation"/>
    <property type="match status" value="1"/>
</dbReference>
<sequence length="142" mass="16161">MSQSPKWIYKILPHSSVDTRYTFPIPIPASHSFFLSELDYKDGFVHLSTAAQVPRTLERFFSDVPAVTLLRLETARISAFKRVRWEESHGEKFPHLYALLEGENIDSFKEVHRTLAKSGEKLDGQGLAGWGEALKSVDGWLE</sequence>
<organism evidence="1 2">
    <name type="scientific">Naematelia encephala</name>
    <dbReference type="NCBI Taxonomy" id="71784"/>
    <lineage>
        <taxon>Eukaryota</taxon>
        <taxon>Fungi</taxon>
        <taxon>Dikarya</taxon>
        <taxon>Basidiomycota</taxon>
        <taxon>Agaricomycotina</taxon>
        <taxon>Tremellomycetes</taxon>
        <taxon>Tremellales</taxon>
        <taxon>Naemateliaceae</taxon>
        <taxon>Naematelia</taxon>
    </lineage>
</organism>
<dbReference type="InParanoid" id="A0A1Y2BHN1"/>
<comment type="caution">
    <text evidence="1">The sequence shown here is derived from an EMBL/GenBank/DDBJ whole genome shotgun (WGS) entry which is preliminary data.</text>
</comment>
<dbReference type="PANTHER" id="PTHR34129">
    <property type="entry name" value="BLR1139 PROTEIN"/>
    <property type="match status" value="1"/>
</dbReference>
<dbReference type="AlphaFoldDB" id="A0A1Y2BHN1"/>
<gene>
    <name evidence="1" type="ORF">BCR39DRAFT_556696</name>
</gene>
<keyword evidence="2" id="KW-1185">Reference proteome</keyword>
<dbReference type="PANTHER" id="PTHR34129:SF1">
    <property type="entry name" value="DUF952 DOMAIN-CONTAINING PROTEIN"/>
    <property type="match status" value="1"/>
</dbReference>
<protein>
    <recommendedName>
        <fullName evidence="3">DUF952 domain-containing protein</fullName>
    </recommendedName>
</protein>